<gene>
    <name evidence="1" type="ORF">T10_11402</name>
</gene>
<dbReference type="Proteomes" id="UP000054843">
    <property type="component" value="Unassembled WGS sequence"/>
</dbReference>
<evidence type="ECO:0000313" key="1">
    <source>
        <dbReference type="EMBL" id="KRZ77899.1"/>
    </source>
</evidence>
<comment type="caution">
    <text evidence="1">The sequence shown here is derived from an EMBL/GenBank/DDBJ whole genome shotgun (WGS) entry which is preliminary data.</text>
</comment>
<organism evidence="1 2">
    <name type="scientific">Trichinella papuae</name>
    <dbReference type="NCBI Taxonomy" id="268474"/>
    <lineage>
        <taxon>Eukaryota</taxon>
        <taxon>Metazoa</taxon>
        <taxon>Ecdysozoa</taxon>
        <taxon>Nematoda</taxon>
        <taxon>Enoplea</taxon>
        <taxon>Dorylaimia</taxon>
        <taxon>Trichinellida</taxon>
        <taxon>Trichinellidae</taxon>
        <taxon>Trichinella</taxon>
    </lineage>
</organism>
<dbReference type="EMBL" id="JYDO01000016">
    <property type="protein sequence ID" value="KRZ77899.1"/>
    <property type="molecule type" value="Genomic_DNA"/>
</dbReference>
<evidence type="ECO:0000313" key="2">
    <source>
        <dbReference type="Proteomes" id="UP000054843"/>
    </source>
</evidence>
<keyword evidence="2" id="KW-1185">Reference proteome</keyword>
<dbReference type="AlphaFoldDB" id="A0A0V1N1L0"/>
<proteinExistence type="predicted"/>
<accession>A0A0V1N1L0</accession>
<sequence length="71" mass="8143">MFYIYPQIIIDDLTAAEFFPRFLLATGNLVLFDLCGGVYRWTLRVTCTLVHISVNLCIFQFPELIHAETGT</sequence>
<name>A0A0V1N1L0_9BILA</name>
<protein>
    <submittedName>
        <fullName evidence="1">Uncharacterized protein</fullName>
    </submittedName>
</protein>
<reference evidence="1 2" key="1">
    <citation type="submission" date="2015-01" db="EMBL/GenBank/DDBJ databases">
        <title>Evolution of Trichinella species and genotypes.</title>
        <authorList>
            <person name="Korhonen P.K."/>
            <person name="Edoardo P."/>
            <person name="Giuseppe L.R."/>
            <person name="Gasser R.B."/>
        </authorList>
    </citation>
    <scope>NUCLEOTIDE SEQUENCE [LARGE SCALE GENOMIC DNA]</scope>
    <source>
        <strain evidence="1">ISS1980</strain>
    </source>
</reference>